<dbReference type="Pfam" id="PF07715">
    <property type="entry name" value="Plug"/>
    <property type="match status" value="1"/>
</dbReference>
<dbReference type="AlphaFoldDB" id="A0A3N4MFR5"/>
<evidence type="ECO:0000256" key="4">
    <source>
        <dbReference type="ARBA" id="ARBA00022692"/>
    </source>
</evidence>
<dbReference type="SUPFAM" id="SSF56935">
    <property type="entry name" value="Porins"/>
    <property type="match status" value="1"/>
</dbReference>
<dbReference type="InterPro" id="IPR039426">
    <property type="entry name" value="TonB-dep_rcpt-like"/>
</dbReference>
<evidence type="ECO:0000256" key="5">
    <source>
        <dbReference type="ARBA" id="ARBA00023136"/>
    </source>
</evidence>
<keyword evidence="4 7" id="KW-0812">Transmembrane</keyword>
<gene>
    <name evidence="10" type="ORF">EG028_03555</name>
</gene>
<dbReference type="SUPFAM" id="SSF49464">
    <property type="entry name" value="Carboxypeptidase regulatory domain-like"/>
    <property type="match status" value="1"/>
</dbReference>
<dbReference type="InterPro" id="IPR037066">
    <property type="entry name" value="Plug_dom_sf"/>
</dbReference>
<keyword evidence="11" id="KW-1185">Reference proteome</keyword>
<dbReference type="OrthoDB" id="9768177at2"/>
<dbReference type="PROSITE" id="PS52016">
    <property type="entry name" value="TONB_DEPENDENT_REC_3"/>
    <property type="match status" value="1"/>
</dbReference>
<dbReference type="NCBIfam" id="TIGR04056">
    <property type="entry name" value="OMP_RagA_SusC"/>
    <property type="match status" value="1"/>
</dbReference>
<feature type="chain" id="PRO_5018165337" evidence="8">
    <location>
        <begin position="20"/>
        <end position="1041"/>
    </location>
</feature>
<proteinExistence type="inferred from homology"/>
<evidence type="ECO:0000256" key="1">
    <source>
        <dbReference type="ARBA" id="ARBA00004571"/>
    </source>
</evidence>
<keyword evidence="6 7" id="KW-0998">Cell outer membrane</keyword>
<dbReference type="GO" id="GO:0009279">
    <property type="term" value="C:cell outer membrane"/>
    <property type="evidence" value="ECO:0007669"/>
    <property type="project" value="UniProtKB-SubCell"/>
</dbReference>
<comment type="subcellular location">
    <subcellularLocation>
        <location evidence="1 7">Cell outer membrane</location>
        <topology evidence="1 7">Multi-pass membrane protein</topology>
    </subcellularLocation>
</comment>
<protein>
    <submittedName>
        <fullName evidence="10">TonB-dependent receptor</fullName>
    </submittedName>
</protein>
<keyword evidence="8" id="KW-0732">Signal</keyword>
<organism evidence="10 11">
    <name type="scientific">Chitinophaga barathri</name>
    <dbReference type="NCBI Taxonomy" id="1647451"/>
    <lineage>
        <taxon>Bacteria</taxon>
        <taxon>Pseudomonadati</taxon>
        <taxon>Bacteroidota</taxon>
        <taxon>Chitinophagia</taxon>
        <taxon>Chitinophagales</taxon>
        <taxon>Chitinophagaceae</taxon>
        <taxon>Chitinophaga</taxon>
    </lineage>
</organism>
<evidence type="ECO:0000256" key="3">
    <source>
        <dbReference type="ARBA" id="ARBA00022452"/>
    </source>
</evidence>
<keyword evidence="2 7" id="KW-0813">Transport</keyword>
<evidence type="ECO:0000256" key="8">
    <source>
        <dbReference type="SAM" id="SignalP"/>
    </source>
</evidence>
<feature type="domain" description="TonB-dependent receptor plug" evidence="9">
    <location>
        <begin position="112"/>
        <end position="218"/>
    </location>
</feature>
<dbReference type="Proteomes" id="UP000279089">
    <property type="component" value="Unassembled WGS sequence"/>
</dbReference>
<evidence type="ECO:0000256" key="2">
    <source>
        <dbReference type="ARBA" id="ARBA00022448"/>
    </source>
</evidence>
<keyword evidence="3 7" id="KW-1134">Transmembrane beta strand</keyword>
<dbReference type="FunFam" id="2.170.130.10:FF:000003">
    <property type="entry name" value="SusC/RagA family TonB-linked outer membrane protein"/>
    <property type="match status" value="1"/>
</dbReference>
<dbReference type="Gene3D" id="2.60.40.1120">
    <property type="entry name" value="Carboxypeptidase-like, regulatory domain"/>
    <property type="match status" value="1"/>
</dbReference>
<dbReference type="InterPro" id="IPR023996">
    <property type="entry name" value="TonB-dep_OMP_SusC/RagA"/>
</dbReference>
<dbReference type="NCBIfam" id="TIGR04057">
    <property type="entry name" value="SusC_RagA_signa"/>
    <property type="match status" value="1"/>
</dbReference>
<dbReference type="InterPro" id="IPR036942">
    <property type="entry name" value="Beta-barrel_TonB_sf"/>
</dbReference>
<keyword evidence="5 7" id="KW-0472">Membrane</keyword>
<evidence type="ECO:0000313" key="11">
    <source>
        <dbReference type="Proteomes" id="UP000279089"/>
    </source>
</evidence>
<evidence type="ECO:0000256" key="6">
    <source>
        <dbReference type="ARBA" id="ARBA00023237"/>
    </source>
</evidence>
<evidence type="ECO:0000256" key="7">
    <source>
        <dbReference type="PROSITE-ProRule" id="PRU01360"/>
    </source>
</evidence>
<comment type="caution">
    <text evidence="10">The sequence shown here is derived from an EMBL/GenBank/DDBJ whole genome shotgun (WGS) entry which is preliminary data.</text>
</comment>
<keyword evidence="10" id="KW-0675">Receptor</keyword>
<sequence length="1041" mass="113959">MKTFTCLLALLFAMQYADAQEKRVRGTVRAGDNLLLPGATIRLKGTPNGTVTDAEGRFAISVHDRNAVLVVSYTGYQTLEVPASDTLLNIRLSGAATLNEVLVVAYGTANKISYTGSASVVNAKDIERQQVSSISRALQGAVPGIQSVASAGQPGSNATIRIRGIGSINASSDPLYVVDGVPFSGNINTLNPADIQSISVLKDAAASALYGSRGANGVIIITTKQGRLNAKPTVTLSANTGFSSRAVADYEKVDAKEYFELQWEALRNKQLSTNPANPAAAAQYATDNLVSTLKINPFGPNYPTPVGIDGKLAAGATPLWTDDWGKSTERTGKRQQVDLNVSGGSEQSKYFVSAGYLNDEGFIIGSGYQRFNGRVNYNTKVNRWFETGVNVAISSAKQDAPPQDDSNQGNYANFGRLVPNIYPIYERNTDGSIKLDQNGQPIYDFGNYRPSAAAPGNNLLGSSSLNKYQSKLDNVTFRGNIQINILEELKLKSSISADYSNSLTHSYSNPLLGGSVSTRGSVSKGENRQLAYTVNNFLDYTFRIQRRHQLNVLAGQEVYIFNTSGLSGSKSNFGFLGKEEPNAASLLTGFSGSSDNYKLASYLAKVDYNFEDRIFLSGSFRRDGSSRFHPYSRWGNFWSVGASWNITQESFFHSPTWLNVLKLRASYGAQGNDNLGGYYQYQDLYSIYNSLGEAGLITSRLPTPGLKWETNLNLNAGFDASFLHDRIILTAEYFERSSKDLLFQRPLAPSLGFGSIDDNIGSLKNKGFDIQLQTTPVLTKDFKWDVGVNLSHFKNEITELPQKEIIPANTSVIGPTKKLTVGGSVYDFFLREWAGVDRTTGLPLWYKNEYETLPGGEKRIKGKTTTSDFNQADQYIVGSSLPDVTGGINTVLSYKGVELSALLAFSIGGKILDYDLVMLSHNGNNIGRTWSKTILDHWTPENPDTDVPKLTTDPLNWNTASTRFLYDASYARLRNVGVSYALPASLVSRFNLQQVRVYARGENLVTFYKNDGLDPEQALDGVTFYRYPAQKTFSFGFDISF</sequence>
<evidence type="ECO:0000259" key="9">
    <source>
        <dbReference type="Pfam" id="PF07715"/>
    </source>
</evidence>
<dbReference type="EMBL" id="RMBX01000002">
    <property type="protein sequence ID" value="RPD42265.1"/>
    <property type="molecule type" value="Genomic_DNA"/>
</dbReference>
<dbReference type="Pfam" id="PF13715">
    <property type="entry name" value="CarbopepD_reg_2"/>
    <property type="match status" value="1"/>
</dbReference>
<dbReference type="RefSeq" id="WP_120515590.1">
    <property type="nucleotide sequence ID" value="NZ_QXZY01000003.1"/>
</dbReference>
<dbReference type="Gene3D" id="2.170.130.10">
    <property type="entry name" value="TonB-dependent receptor, plug domain"/>
    <property type="match status" value="1"/>
</dbReference>
<reference evidence="11" key="1">
    <citation type="submission" date="2018-11" db="EMBL/GenBank/DDBJ databases">
        <title>Chitinophaga lutea sp.nov., isolate from arsenic contaminated soil.</title>
        <authorList>
            <person name="Zong Y."/>
        </authorList>
    </citation>
    <scope>NUCLEOTIDE SEQUENCE [LARGE SCALE GENOMIC DNA]</scope>
    <source>
        <strain evidence="11">YLT18</strain>
    </source>
</reference>
<dbReference type="InterPro" id="IPR023997">
    <property type="entry name" value="TonB-dep_OMP_SusC/RagA_CS"/>
</dbReference>
<comment type="similarity">
    <text evidence="7">Belongs to the TonB-dependent receptor family.</text>
</comment>
<dbReference type="InterPro" id="IPR008969">
    <property type="entry name" value="CarboxyPept-like_regulatory"/>
</dbReference>
<dbReference type="Gene3D" id="2.40.170.20">
    <property type="entry name" value="TonB-dependent receptor, beta-barrel domain"/>
    <property type="match status" value="1"/>
</dbReference>
<evidence type="ECO:0000313" key="10">
    <source>
        <dbReference type="EMBL" id="RPD42265.1"/>
    </source>
</evidence>
<feature type="signal peptide" evidence="8">
    <location>
        <begin position="1"/>
        <end position="19"/>
    </location>
</feature>
<dbReference type="InterPro" id="IPR012910">
    <property type="entry name" value="Plug_dom"/>
</dbReference>
<accession>A0A3N4MFR5</accession>
<name>A0A3N4MFR5_9BACT</name>